<evidence type="ECO:0008006" key="4">
    <source>
        <dbReference type="Google" id="ProtNLM"/>
    </source>
</evidence>
<name>A0A2P8E4D6_9BACT</name>
<dbReference type="AlphaFoldDB" id="A0A2P8E4D6"/>
<dbReference type="EMBL" id="PYGF01000005">
    <property type="protein sequence ID" value="PSL04330.1"/>
    <property type="molecule type" value="Genomic_DNA"/>
</dbReference>
<proteinExistence type="predicted"/>
<sequence>MKEGLKNQYLWGVFFLGLFLLNYPILSIYNVPVKLGGIPVFFLLVFSFWALIIGLTIWVLKKTKSNKNAQ</sequence>
<keyword evidence="1" id="KW-1133">Transmembrane helix</keyword>
<keyword evidence="3" id="KW-1185">Reference proteome</keyword>
<dbReference type="Proteomes" id="UP000240708">
    <property type="component" value="Unassembled WGS sequence"/>
</dbReference>
<evidence type="ECO:0000256" key="1">
    <source>
        <dbReference type="SAM" id="Phobius"/>
    </source>
</evidence>
<evidence type="ECO:0000313" key="2">
    <source>
        <dbReference type="EMBL" id="PSL04330.1"/>
    </source>
</evidence>
<gene>
    <name evidence="2" type="ORF">CLV48_10571</name>
</gene>
<keyword evidence="1" id="KW-0472">Membrane</keyword>
<dbReference type="OrthoDB" id="839900at2"/>
<evidence type="ECO:0000313" key="3">
    <source>
        <dbReference type="Proteomes" id="UP000240708"/>
    </source>
</evidence>
<protein>
    <recommendedName>
        <fullName evidence="4">DUF3311 domain-containing protein</fullName>
    </recommendedName>
</protein>
<comment type="caution">
    <text evidence="2">The sequence shown here is derived from an EMBL/GenBank/DDBJ whole genome shotgun (WGS) entry which is preliminary data.</text>
</comment>
<reference evidence="2 3" key="1">
    <citation type="submission" date="2018-03" db="EMBL/GenBank/DDBJ databases">
        <title>Genomic Encyclopedia of Archaeal and Bacterial Type Strains, Phase II (KMG-II): from individual species to whole genera.</title>
        <authorList>
            <person name="Goeker M."/>
        </authorList>
    </citation>
    <scope>NUCLEOTIDE SEQUENCE [LARGE SCALE GENOMIC DNA]</scope>
    <source>
        <strain evidence="2 3">DSM 28057</strain>
    </source>
</reference>
<feature type="transmembrane region" description="Helical" evidence="1">
    <location>
        <begin position="38"/>
        <end position="60"/>
    </location>
</feature>
<dbReference type="RefSeq" id="WP_106567433.1">
    <property type="nucleotide sequence ID" value="NZ_JAUVYL010000053.1"/>
</dbReference>
<organism evidence="2 3">
    <name type="scientific">Cecembia rubra</name>
    <dbReference type="NCBI Taxonomy" id="1485585"/>
    <lineage>
        <taxon>Bacteria</taxon>
        <taxon>Pseudomonadati</taxon>
        <taxon>Bacteroidota</taxon>
        <taxon>Cytophagia</taxon>
        <taxon>Cytophagales</taxon>
        <taxon>Cyclobacteriaceae</taxon>
        <taxon>Cecembia</taxon>
    </lineage>
</organism>
<accession>A0A2P8E4D6</accession>
<feature type="transmembrane region" description="Helical" evidence="1">
    <location>
        <begin position="9"/>
        <end position="26"/>
    </location>
</feature>
<keyword evidence="1" id="KW-0812">Transmembrane</keyword>